<dbReference type="PANTHER" id="PTHR32347:SF23">
    <property type="entry name" value="BLL5650 PROTEIN"/>
    <property type="match status" value="1"/>
</dbReference>
<accession>D4ZKQ5</accession>
<organism evidence="5 6">
    <name type="scientific">Shewanella violacea (strain JCM 10179 / CIP 106290 / LMG 19151 / DSS12)</name>
    <dbReference type="NCBI Taxonomy" id="637905"/>
    <lineage>
        <taxon>Bacteria</taxon>
        <taxon>Pseudomonadati</taxon>
        <taxon>Pseudomonadota</taxon>
        <taxon>Gammaproteobacteria</taxon>
        <taxon>Alteromonadales</taxon>
        <taxon>Shewanellaceae</taxon>
        <taxon>Shewanella</taxon>
    </lineage>
</organism>
<dbReference type="STRING" id="637905.SVI_2283"/>
<dbReference type="AlphaFoldDB" id="D4ZKQ5"/>
<dbReference type="OrthoDB" id="1957187at2"/>
<dbReference type="Proteomes" id="UP000002350">
    <property type="component" value="Chromosome"/>
</dbReference>
<keyword evidence="4" id="KW-1133">Transmembrane helix</keyword>
<feature type="transmembrane region" description="Helical" evidence="4">
    <location>
        <begin position="16"/>
        <end position="34"/>
    </location>
</feature>
<evidence type="ECO:0000256" key="2">
    <source>
        <dbReference type="ARBA" id="ARBA00023054"/>
    </source>
</evidence>
<dbReference type="HOGENOM" id="CLU_018816_16_2_6"/>
<keyword evidence="2 3" id="KW-0175">Coiled coil</keyword>
<dbReference type="InterPro" id="IPR050465">
    <property type="entry name" value="UPF0194_transport"/>
</dbReference>
<dbReference type="RefSeq" id="WP_013051559.1">
    <property type="nucleotide sequence ID" value="NC_014012.1"/>
</dbReference>
<keyword evidence="4" id="KW-0812">Transmembrane</keyword>
<evidence type="ECO:0000313" key="5">
    <source>
        <dbReference type="EMBL" id="BAJ02254.1"/>
    </source>
</evidence>
<dbReference type="EMBL" id="AP011177">
    <property type="protein sequence ID" value="BAJ02254.1"/>
    <property type="molecule type" value="Genomic_DNA"/>
</dbReference>
<keyword evidence="6" id="KW-1185">Reference proteome</keyword>
<dbReference type="Gene3D" id="1.10.287.470">
    <property type="entry name" value="Helix hairpin bin"/>
    <property type="match status" value="1"/>
</dbReference>
<reference evidence="6" key="1">
    <citation type="journal article" date="2010" name="Mol. Biosyst.">
        <title>Complete genome sequence and comparative analysis of Shewanella violacea, a psychrophilic and piezophilic bacterium from deep sea floor sediments.</title>
        <authorList>
            <person name="Aono E."/>
            <person name="Baba T."/>
            <person name="Ara T."/>
            <person name="Nishi T."/>
            <person name="Nakamichi T."/>
            <person name="Inamoto E."/>
            <person name="Toyonaga H."/>
            <person name="Hasegawa M."/>
            <person name="Takai Y."/>
            <person name="Okumura Y."/>
            <person name="Baba M."/>
            <person name="Tomita M."/>
            <person name="Kato C."/>
            <person name="Oshima T."/>
            <person name="Nakasone K."/>
            <person name="Mori H."/>
        </authorList>
    </citation>
    <scope>NUCLEOTIDE SEQUENCE [LARGE SCALE GENOMIC DNA]</scope>
    <source>
        <strain evidence="6">JCM 10179 / CIP 106290 / LMG 19151 / DSS12</strain>
    </source>
</reference>
<dbReference type="Gene3D" id="2.40.30.170">
    <property type="match status" value="1"/>
</dbReference>
<proteinExistence type="predicted"/>
<comment type="subcellular location">
    <subcellularLocation>
        <location evidence="1">Cell envelope</location>
    </subcellularLocation>
</comment>
<evidence type="ECO:0000256" key="3">
    <source>
        <dbReference type="SAM" id="Coils"/>
    </source>
</evidence>
<feature type="coiled-coil region" evidence="3">
    <location>
        <begin position="210"/>
        <end position="237"/>
    </location>
</feature>
<dbReference type="Gene3D" id="2.40.50.100">
    <property type="match status" value="1"/>
</dbReference>
<dbReference type="Gene3D" id="2.40.420.20">
    <property type="match status" value="1"/>
</dbReference>
<evidence type="ECO:0000256" key="1">
    <source>
        <dbReference type="ARBA" id="ARBA00004196"/>
    </source>
</evidence>
<dbReference type="eggNOG" id="COG0845">
    <property type="taxonomic scope" value="Bacteria"/>
</dbReference>
<evidence type="ECO:0000313" key="6">
    <source>
        <dbReference type="Proteomes" id="UP000002350"/>
    </source>
</evidence>
<protein>
    <submittedName>
        <fullName evidence="5">Uncharacterized protein</fullName>
    </submittedName>
</protein>
<dbReference type="PANTHER" id="PTHR32347">
    <property type="entry name" value="EFFLUX SYSTEM COMPONENT YKNX-RELATED"/>
    <property type="match status" value="1"/>
</dbReference>
<feature type="coiled-coil region" evidence="3">
    <location>
        <begin position="106"/>
        <end position="142"/>
    </location>
</feature>
<dbReference type="GO" id="GO:0030313">
    <property type="term" value="C:cell envelope"/>
    <property type="evidence" value="ECO:0007669"/>
    <property type="project" value="UniProtKB-SubCell"/>
</dbReference>
<dbReference type="KEGG" id="svo:SVI_2283"/>
<name>D4ZKQ5_SHEVD</name>
<sequence>MDIVRAREKKIIGSKLRWVIGGVIAVSLISALGFSRSDLSYRVNQNSLLTAQVQRGEMMVTVRGTGVLVPEDIRWIATDVEGRVERILIKAGAQVKMGDLLLELSNPQLVQRLEETKWELEALEAETKAQDVEMESELLDRQAAVVIEKLNHERAMLTLKAHDQLFAQGVVAVSKIAHAEIKIDVNQYEQRWKLETKRLHKREVNLAAQRLAYEARLNRMRRILQRVQDQVDNLKVKATMDSLVQEMPMELGQQVSSGTNLAKLARRDQYIAEIRIPENQIKDVRLGQKVTIDTCNNKIAGTVQRIDPAVINSSVQVDVALIGDLPTEVRPDLTIDGVIEIDRIADTLYVKRPIFIKSYSEADVYVIDENGEYANKKSIKFGQMSTRYIQIQEGLAMGESIIVSDASSWEKHSQIKIN</sequence>
<evidence type="ECO:0000256" key="4">
    <source>
        <dbReference type="SAM" id="Phobius"/>
    </source>
</evidence>
<gene>
    <name evidence="5" type="ordered locus">SVI_2283</name>
</gene>
<keyword evidence="4" id="KW-0472">Membrane</keyword>